<gene>
    <name evidence="2" type="ORF">PXEA_LOCUS27279</name>
</gene>
<evidence type="ECO:0008006" key="4">
    <source>
        <dbReference type="Google" id="ProtNLM"/>
    </source>
</evidence>
<dbReference type="EMBL" id="CAAALY010246518">
    <property type="protein sequence ID" value="VEL33839.1"/>
    <property type="molecule type" value="Genomic_DNA"/>
</dbReference>
<feature type="region of interest" description="Disordered" evidence="1">
    <location>
        <begin position="146"/>
        <end position="179"/>
    </location>
</feature>
<dbReference type="InterPro" id="IPR036383">
    <property type="entry name" value="TSP1_rpt_sf"/>
</dbReference>
<protein>
    <recommendedName>
        <fullName evidence="4">CCN TSP1 domain-containing protein</fullName>
    </recommendedName>
</protein>
<dbReference type="OrthoDB" id="6051778at2759"/>
<evidence type="ECO:0000313" key="3">
    <source>
        <dbReference type="Proteomes" id="UP000784294"/>
    </source>
</evidence>
<dbReference type="Pfam" id="PF00090">
    <property type="entry name" value="TSP_1"/>
    <property type="match status" value="1"/>
</dbReference>
<accession>A0A448XD84</accession>
<feature type="compositionally biased region" description="Polar residues" evidence="1">
    <location>
        <begin position="147"/>
        <end position="170"/>
    </location>
</feature>
<dbReference type="Proteomes" id="UP000784294">
    <property type="component" value="Unassembled WGS sequence"/>
</dbReference>
<dbReference type="SMART" id="SM00209">
    <property type="entry name" value="TSP1"/>
    <property type="match status" value="1"/>
</dbReference>
<dbReference type="AlphaFoldDB" id="A0A448XD84"/>
<evidence type="ECO:0000256" key="1">
    <source>
        <dbReference type="SAM" id="MobiDB-lite"/>
    </source>
</evidence>
<dbReference type="SUPFAM" id="SSF82895">
    <property type="entry name" value="TSP-1 type 1 repeat"/>
    <property type="match status" value="1"/>
</dbReference>
<dbReference type="PROSITE" id="PS50092">
    <property type="entry name" value="TSP1"/>
    <property type="match status" value="1"/>
</dbReference>
<organism evidence="2 3">
    <name type="scientific">Protopolystoma xenopodis</name>
    <dbReference type="NCBI Taxonomy" id="117903"/>
    <lineage>
        <taxon>Eukaryota</taxon>
        <taxon>Metazoa</taxon>
        <taxon>Spiralia</taxon>
        <taxon>Lophotrochozoa</taxon>
        <taxon>Platyhelminthes</taxon>
        <taxon>Monogenea</taxon>
        <taxon>Polyopisthocotylea</taxon>
        <taxon>Polystomatidea</taxon>
        <taxon>Polystomatidae</taxon>
        <taxon>Protopolystoma</taxon>
    </lineage>
</organism>
<comment type="caution">
    <text evidence="2">The sequence shown here is derived from an EMBL/GenBank/DDBJ whole genome shotgun (WGS) entry which is preliminary data.</text>
</comment>
<name>A0A448XD84_9PLAT</name>
<reference evidence="2" key="1">
    <citation type="submission" date="2018-11" db="EMBL/GenBank/DDBJ databases">
        <authorList>
            <consortium name="Pathogen Informatics"/>
        </authorList>
    </citation>
    <scope>NUCLEOTIDE SEQUENCE</scope>
</reference>
<evidence type="ECO:0000313" key="2">
    <source>
        <dbReference type="EMBL" id="VEL33839.1"/>
    </source>
</evidence>
<sequence>MLDWPSFRLSSLDWTECFLTDPYGTTNTTSTTTIGITTPGKDTNSTWYLHSFSARRPLPQMSCWCRECPDCEDGTLKRFQVANCTEEPHWSPWSGWSQCSRTCGVGAQIRRRVCNSSPSLSTPRILSTFSAPLHSHIDNHLLIPMPTQENSHIPSAQRGQVDPSSPQPTSDWHEPKKSRCRNLQHDSEDNLQLGVSLEQETVADGLSRESGTDWKEARLVSDEVQLETRQCMLRSSCDFGRRSKYLFGSRFSLQRITYWP</sequence>
<dbReference type="Gene3D" id="2.20.100.10">
    <property type="entry name" value="Thrombospondin type-1 (TSP1) repeat"/>
    <property type="match status" value="1"/>
</dbReference>
<keyword evidence="3" id="KW-1185">Reference proteome</keyword>
<dbReference type="InterPro" id="IPR000884">
    <property type="entry name" value="TSP1_rpt"/>
</dbReference>
<proteinExistence type="predicted"/>